<accession>A0A561XPS0</accession>
<keyword evidence="1" id="KW-0472">Membrane</keyword>
<dbReference type="GeneID" id="51111095"/>
<dbReference type="AlphaFoldDB" id="A0A561XPS0"/>
<keyword evidence="1" id="KW-0812">Transmembrane</keyword>
<dbReference type="EMBL" id="VJWE01000012">
    <property type="protein sequence ID" value="TWG38088.1"/>
    <property type="molecule type" value="Genomic_DNA"/>
</dbReference>
<dbReference type="RefSeq" id="WP_146870834.1">
    <property type="nucleotide sequence ID" value="NZ_VJWE01000012.1"/>
</dbReference>
<feature type="transmembrane region" description="Helical" evidence="1">
    <location>
        <begin position="130"/>
        <end position="153"/>
    </location>
</feature>
<protein>
    <submittedName>
        <fullName evidence="2">Uncharacterized protein</fullName>
    </submittedName>
</protein>
<organism evidence="2 3">
    <name type="scientific">Acidovorax delafieldii</name>
    <name type="common">Pseudomonas delafieldii</name>
    <dbReference type="NCBI Taxonomy" id="47920"/>
    <lineage>
        <taxon>Bacteria</taxon>
        <taxon>Pseudomonadati</taxon>
        <taxon>Pseudomonadota</taxon>
        <taxon>Betaproteobacteria</taxon>
        <taxon>Burkholderiales</taxon>
        <taxon>Comamonadaceae</taxon>
        <taxon>Acidovorax</taxon>
    </lineage>
</organism>
<feature type="transmembrane region" description="Helical" evidence="1">
    <location>
        <begin position="51"/>
        <end position="81"/>
    </location>
</feature>
<keyword evidence="1" id="KW-1133">Transmembrane helix</keyword>
<name>A0A561XPS0_ACIDE</name>
<comment type="caution">
    <text evidence="2">The sequence shown here is derived from an EMBL/GenBank/DDBJ whole genome shotgun (WGS) entry which is preliminary data.</text>
</comment>
<feature type="transmembrane region" description="Helical" evidence="1">
    <location>
        <begin position="165"/>
        <end position="185"/>
    </location>
</feature>
<evidence type="ECO:0000313" key="2">
    <source>
        <dbReference type="EMBL" id="TWG38088.1"/>
    </source>
</evidence>
<evidence type="ECO:0000313" key="3">
    <source>
        <dbReference type="Proteomes" id="UP000321485"/>
    </source>
</evidence>
<evidence type="ECO:0000256" key="1">
    <source>
        <dbReference type="SAM" id="Phobius"/>
    </source>
</evidence>
<dbReference type="Proteomes" id="UP000321485">
    <property type="component" value="Unassembled WGS sequence"/>
</dbReference>
<proteinExistence type="predicted"/>
<sequence>MSLILRFFQNALLSRNRVALLALSPLLLFALIAPAYWAFYVFQLSIGAVALFFPFGLLIAPSGIGIGIGLIVGAPASLVAMGFMLYRHSSSRVWGWAFPAIPLAASCIFFWAFAQGKLADQVAAGLDMDWAALVMLAQGAYVLVVVLLVPLILLPQKMASREGTWKRLVGVALFWAMSLLAIGHAQSWTRGQLASSRDGLADALATDSQNPLVRATCSGNLSKANDLLEHSGNTLSEGALDALVHECLRSNTSRFYAERIPLVLQATLAFEVRQPSAAPAGCSKRQQALLRTIYQNDFPDIALRAFLDRGLPIQCAVTSGSDEIPVWWSVAYPQHGFDLDTERIQRLERLEIDLLQQNGQGLDFVGANPNYFISGASDATLLRLVELGLRDEAGGRTPHGLVIEVMRRRFGLGTADSNSGDFARLYERVGDPTREQLLHVQAKAPWMLPSTTQDLSGNEARLRQYLAQRLAQ</sequence>
<feature type="transmembrane region" description="Helical" evidence="1">
    <location>
        <begin position="20"/>
        <end position="39"/>
    </location>
</feature>
<gene>
    <name evidence="2" type="ORF">ATF69_2028</name>
</gene>
<feature type="transmembrane region" description="Helical" evidence="1">
    <location>
        <begin position="93"/>
        <end position="114"/>
    </location>
</feature>
<reference evidence="2 3" key="1">
    <citation type="journal article" date="2015" name="Stand. Genomic Sci.">
        <title>Genomic Encyclopedia of Bacterial and Archaeal Type Strains, Phase III: the genomes of soil and plant-associated and newly described type strains.</title>
        <authorList>
            <person name="Whitman W.B."/>
            <person name="Woyke T."/>
            <person name="Klenk H.P."/>
            <person name="Zhou Y."/>
            <person name="Lilburn T.G."/>
            <person name="Beck B.J."/>
            <person name="De Vos P."/>
            <person name="Vandamme P."/>
            <person name="Eisen J.A."/>
            <person name="Garrity G."/>
            <person name="Hugenholtz P."/>
            <person name="Kyrpides N.C."/>
        </authorList>
    </citation>
    <scope>NUCLEOTIDE SEQUENCE [LARGE SCALE GENOMIC DNA]</scope>
    <source>
        <strain evidence="2 3">DSM 64</strain>
    </source>
</reference>